<dbReference type="AlphaFoldDB" id="A0AAN3SC49"/>
<protein>
    <submittedName>
        <fullName evidence="1">Uncharacterized protein</fullName>
    </submittedName>
</protein>
<organism evidence="1 2">
    <name type="scientific">Escherichia coli MS 85-1</name>
    <dbReference type="NCBI Taxonomy" id="679202"/>
    <lineage>
        <taxon>Bacteria</taxon>
        <taxon>Pseudomonadati</taxon>
        <taxon>Pseudomonadota</taxon>
        <taxon>Gammaproteobacteria</taxon>
        <taxon>Enterobacterales</taxon>
        <taxon>Enterobacteriaceae</taxon>
        <taxon>Escherichia</taxon>
    </lineage>
</organism>
<comment type="caution">
    <text evidence="1">The sequence shown here is derived from an EMBL/GenBank/DDBJ whole genome shotgun (WGS) entry which is preliminary data.</text>
</comment>
<reference evidence="1 2" key="1">
    <citation type="submission" date="2010-09" db="EMBL/GenBank/DDBJ databases">
        <authorList>
            <person name="Weinstock G."/>
            <person name="Sodergren E."/>
            <person name="Clifton S."/>
            <person name="Fulton L."/>
            <person name="Fulton B."/>
            <person name="Courtney L."/>
            <person name="Fronick C."/>
            <person name="Harrison M."/>
            <person name="Strong C."/>
            <person name="Farmer C."/>
            <person name="Delahaunty K."/>
            <person name="Markovic C."/>
            <person name="Hall O."/>
            <person name="Minx P."/>
            <person name="Tomlinson C."/>
            <person name="Mitreva M."/>
            <person name="Hou S."/>
            <person name="Chen J."/>
            <person name="Wollam A."/>
            <person name="Pepin K.H."/>
            <person name="Johnson M."/>
            <person name="Bhonagiri V."/>
            <person name="Zhang X."/>
            <person name="Suruliraj S."/>
            <person name="Warren W."/>
            <person name="Chinwalla A."/>
            <person name="Mardis E.R."/>
            <person name="Wilson R.K."/>
        </authorList>
    </citation>
    <scope>NUCLEOTIDE SEQUENCE [LARGE SCALE GENOMIC DNA]</scope>
    <source>
        <strain evidence="1 2">MS 85-1</strain>
    </source>
</reference>
<proteinExistence type="predicted"/>
<dbReference type="EMBL" id="ADWQ01000079">
    <property type="protein sequence ID" value="EFU32467.1"/>
    <property type="molecule type" value="Genomic_DNA"/>
</dbReference>
<evidence type="ECO:0000313" key="2">
    <source>
        <dbReference type="Proteomes" id="UP000005056"/>
    </source>
</evidence>
<evidence type="ECO:0000313" key="1">
    <source>
        <dbReference type="EMBL" id="EFU32467.1"/>
    </source>
</evidence>
<dbReference type="Proteomes" id="UP000005056">
    <property type="component" value="Unassembled WGS sequence"/>
</dbReference>
<sequence length="55" mass="6225">MCIICDLNLSSRKRLALKSLNYKHIQLCKGGYNKPDYFNVCIPALLISQNNKNPG</sequence>
<gene>
    <name evidence="1" type="ORF">HMPREF9350_05724</name>
</gene>
<accession>A0AAN3SC49</accession>
<name>A0AAN3SC49_ECOLX</name>